<reference evidence="11 12" key="1">
    <citation type="journal article" date="2018" name="J. Microbiol.">
        <title>Baekduia soli gen. nov., sp. nov., a novel bacterium isolated from the soil of Baekdu Mountain and proposal of a novel family name, Baekduiaceae fam. nov.</title>
        <authorList>
            <person name="An D.S."/>
            <person name="Siddiqi M.Z."/>
            <person name="Kim K.H."/>
            <person name="Yu H.S."/>
            <person name="Im W.T."/>
        </authorList>
    </citation>
    <scope>NUCLEOTIDE SEQUENCE [LARGE SCALE GENOMIC DNA]</scope>
    <source>
        <strain evidence="11 12">BR7-21</strain>
    </source>
</reference>
<evidence type="ECO:0000256" key="1">
    <source>
        <dbReference type="ARBA" id="ARBA00000439"/>
    </source>
</evidence>
<dbReference type="GO" id="GO:0004134">
    <property type="term" value="F:4-alpha-glucanotransferase activity"/>
    <property type="evidence" value="ECO:0007669"/>
    <property type="project" value="UniProtKB-EC"/>
</dbReference>
<dbReference type="SUPFAM" id="SSF51445">
    <property type="entry name" value="(Trans)glycosidases"/>
    <property type="match status" value="1"/>
</dbReference>
<keyword evidence="12" id="KW-1185">Reference proteome</keyword>
<dbReference type="EC" id="2.4.1.25" evidence="3"/>
<feature type="region of interest" description="Disordered" evidence="10">
    <location>
        <begin position="1"/>
        <end position="23"/>
    </location>
</feature>
<dbReference type="GO" id="GO:0005975">
    <property type="term" value="P:carbohydrate metabolic process"/>
    <property type="evidence" value="ECO:0007669"/>
    <property type="project" value="InterPro"/>
</dbReference>
<dbReference type="AlphaFoldDB" id="A0A5B8U3I0"/>
<evidence type="ECO:0000256" key="2">
    <source>
        <dbReference type="ARBA" id="ARBA00005684"/>
    </source>
</evidence>
<keyword evidence="7" id="KW-0119">Carbohydrate metabolism</keyword>
<evidence type="ECO:0000256" key="3">
    <source>
        <dbReference type="ARBA" id="ARBA00012560"/>
    </source>
</evidence>
<evidence type="ECO:0000256" key="5">
    <source>
        <dbReference type="ARBA" id="ARBA00022676"/>
    </source>
</evidence>
<dbReference type="RefSeq" id="WP_146918253.1">
    <property type="nucleotide sequence ID" value="NZ_CP042430.1"/>
</dbReference>
<proteinExistence type="inferred from homology"/>
<dbReference type="PANTHER" id="PTHR32438">
    <property type="entry name" value="4-ALPHA-GLUCANOTRANSFERASE DPE1, CHLOROPLASTIC/AMYLOPLASTIC"/>
    <property type="match status" value="1"/>
</dbReference>
<sequence length="418" mass="46518">MTPAERLNPAPEARDRPAGRSSGVQLHLTSLPSGRLGPDARGFVDWLAEAGQSWWQMLPLGPPDRYGSPYKASSAFAAWPGFLEHPDAEVAPEELEAFVAAHAFWAGSLPARALPDQVRFDREWAALRAYAAARGVRLIGDVPIYVAPGSYDQKAWPELFLDGVVAGVPPDAFTAAGQRWGNPIYDWPALQRRGYRWWVERFRRTFELYDLARLDHFRAFVAYWAVPAGDRDARGGTWRRGPGIAPFRAAARELDAMAFIAEDLGVITPPVTRLRRALGYPGMVVAQFAFDPDDPRGPHRLENHARDVVAYTGTHDTDTLRGWWDTLEAPRRTEVRAALDEAGIDDEQIEWAVTRLWMRSAADLVMLQAQDVAGLGGEARMNLPGTAGRSWKWRLREGQLTAAHARRLRAVTEEAGRA</sequence>
<evidence type="ECO:0000256" key="4">
    <source>
        <dbReference type="ARBA" id="ARBA00020295"/>
    </source>
</evidence>
<keyword evidence="5 11" id="KW-0328">Glycosyltransferase</keyword>
<accession>A0A5B8U3I0</accession>
<keyword evidence="6 11" id="KW-0808">Transferase</keyword>
<dbReference type="InterPro" id="IPR017853">
    <property type="entry name" value="GH"/>
</dbReference>
<comment type="catalytic activity">
    <reaction evidence="1">
        <text>Transfers a segment of a (1-&gt;4)-alpha-D-glucan to a new position in an acceptor, which may be glucose or a (1-&gt;4)-alpha-D-glucan.</text>
        <dbReference type="EC" id="2.4.1.25"/>
    </reaction>
</comment>
<dbReference type="EMBL" id="CP042430">
    <property type="protein sequence ID" value="QEC47606.1"/>
    <property type="molecule type" value="Genomic_DNA"/>
</dbReference>
<dbReference type="PANTHER" id="PTHR32438:SF5">
    <property type="entry name" value="4-ALPHA-GLUCANOTRANSFERASE DPE1, CHLOROPLASTIC_AMYLOPLASTIC"/>
    <property type="match status" value="1"/>
</dbReference>
<protein>
    <recommendedName>
        <fullName evidence="4">4-alpha-glucanotransferase</fullName>
        <ecNumber evidence="3">2.4.1.25</ecNumber>
    </recommendedName>
    <alternativeName>
        <fullName evidence="8">Amylomaltase</fullName>
    </alternativeName>
    <alternativeName>
        <fullName evidence="9">Disproportionating enzyme</fullName>
    </alternativeName>
</protein>
<dbReference type="Proteomes" id="UP000321805">
    <property type="component" value="Chromosome"/>
</dbReference>
<organism evidence="11 12">
    <name type="scientific">Baekduia soli</name>
    <dbReference type="NCBI Taxonomy" id="496014"/>
    <lineage>
        <taxon>Bacteria</taxon>
        <taxon>Bacillati</taxon>
        <taxon>Actinomycetota</taxon>
        <taxon>Thermoleophilia</taxon>
        <taxon>Solirubrobacterales</taxon>
        <taxon>Baekduiaceae</taxon>
        <taxon>Baekduia</taxon>
    </lineage>
</organism>
<gene>
    <name evidence="11" type="ORF">FSW04_08475</name>
</gene>
<dbReference type="Gene3D" id="3.20.20.80">
    <property type="entry name" value="Glycosidases"/>
    <property type="match status" value="2"/>
</dbReference>
<dbReference type="OrthoDB" id="9811841at2"/>
<evidence type="ECO:0000256" key="10">
    <source>
        <dbReference type="SAM" id="MobiDB-lite"/>
    </source>
</evidence>
<dbReference type="Pfam" id="PF02446">
    <property type="entry name" value="Glyco_hydro_77"/>
    <property type="match status" value="2"/>
</dbReference>
<evidence type="ECO:0000256" key="7">
    <source>
        <dbReference type="ARBA" id="ARBA00023277"/>
    </source>
</evidence>
<evidence type="ECO:0000256" key="6">
    <source>
        <dbReference type="ARBA" id="ARBA00022679"/>
    </source>
</evidence>
<evidence type="ECO:0000313" key="11">
    <source>
        <dbReference type="EMBL" id="QEC47606.1"/>
    </source>
</evidence>
<dbReference type="KEGG" id="bsol:FSW04_08475"/>
<comment type="similarity">
    <text evidence="2">Belongs to the disproportionating enzyme family.</text>
</comment>
<evidence type="ECO:0000256" key="9">
    <source>
        <dbReference type="ARBA" id="ARBA00031501"/>
    </source>
</evidence>
<dbReference type="InterPro" id="IPR003385">
    <property type="entry name" value="Glyco_hydro_77"/>
</dbReference>
<evidence type="ECO:0000313" key="12">
    <source>
        <dbReference type="Proteomes" id="UP000321805"/>
    </source>
</evidence>
<evidence type="ECO:0000256" key="8">
    <source>
        <dbReference type="ARBA" id="ARBA00031423"/>
    </source>
</evidence>
<name>A0A5B8U3I0_9ACTN</name>